<evidence type="ECO:0000313" key="2">
    <source>
        <dbReference type="Proteomes" id="UP000251800"/>
    </source>
</evidence>
<name>A0A383XQY2_9GAMM</name>
<reference evidence="1 2" key="1">
    <citation type="submission" date="2018-05" db="EMBL/GenBank/DDBJ databases">
        <title>Abyssibacter profundi OUC007T gen. nov., sp. nov, a marine bacterium isolated from seawater of the Mariana Trench.</title>
        <authorList>
            <person name="Zhou S."/>
        </authorList>
    </citation>
    <scope>NUCLEOTIDE SEQUENCE [LARGE SCALE GENOMIC DNA]</scope>
    <source>
        <strain evidence="1 2">OUC007</strain>
    </source>
</reference>
<dbReference type="EMBL" id="QEQK01000014">
    <property type="protein sequence ID" value="PWN55036.1"/>
    <property type="molecule type" value="Genomic_DNA"/>
</dbReference>
<dbReference type="AlphaFoldDB" id="A0A383XQY2"/>
<proteinExistence type="predicted"/>
<dbReference type="Proteomes" id="UP000251800">
    <property type="component" value="Unassembled WGS sequence"/>
</dbReference>
<keyword evidence="2" id="KW-1185">Reference proteome</keyword>
<sequence>MLLASACGYHHSHSDHLPEARLNGDWGTGCQLIYDADPHDPYDARSYIDTFSFWDGAYFGAYETYATDNCGGAPLDVVVSEGEIYLEGWTTTADGVRAERLDFEGEFTCYTLIDHDPVYETFVLGDFQGAGYDDCRSPARRHRYLDFEAVYFRY</sequence>
<comment type="caution">
    <text evidence="1">The sequence shown here is derived from an EMBL/GenBank/DDBJ whole genome shotgun (WGS) entry which is preliminary data.</text>
</comment>
<gene>
    <name evidence="1" type="ORF">DEH80_14255</name>
</gene>
<accession>A0A383XQY2</accession>
<organism evidence="1 2">
    <name type="scientific">Abyssibacter profundi</name>
    <dbReference type="NCBI Taxonomy" id="2182787"/>
    <lineage>
        <taxon>Bacteria</taxon>
        <taxon>Pseudomonadati</taxon>
        <taxon>Pseudomonadota</taxon>
        <taxon>Gammaproteobacteria</taxon>
        <taxon>Chromatiales</taxon>
        <taxon>Oceanococcaceae</taxon>
        <taxon>Abyssibacter</taxon>
    </lineage>
</organism>
<evidence type="ECO:0000313" key="1">
    <source>
        <dbReference type="EMBL" id="PWN55036.1"/>
    </source>
</evidence>
<protein>
    <submittedName>
        <fullName evidence="1">Uncharacterized protein</fullName>
    </submittedName>
</protein>